<protein>
    <submittedName>
        <fullName evidence="2">Uncharacterized protein</fullName>
    </submittedName>
</protein>
<accession>A0A5C4J8J7</accession>
<reference evidence="2 3" key="1">
    <citation type="submission" date="2019-05" db="EMBL/GenBank/DDBJ databases">
        <title>Draft genome sequence of Actinomadura sp. 14C53.</title>
        <authorList>
            <person name="Saricaoglu S."/>
            <person name="Isik K."/>
        </authorList>
    </citation>
    <scope>NUCLEOTIDE SEQUENCE [LARGE SCALE GENOMIC DNA]</scope>
    <source>
        <strain evidence="2 3">14C53</strain>
    </source>
</reference>
<dbReference type="OrthoDB" id="3482638at2"/>
<dbReference type="RefSeq" id="WP_138646936.1">
    <property type="nucleotide sequence ID" value="NZ_VCKW01000110.1"/>
</dbReference>
<feature type="compositionally biased region" description="Basic and acidic residues" evidence="1">
    <location>
        <begin position="20"/>
        <end position="36"/>
    </location>
</feature>
<sequence length="73" mass="8163">MSETDDLEQPAPDEAAGAGETREANEADAAEQRAALDEEEGPREWFAQVPDDVNEADAAEQRREVRLDEDDYR</sequence>
<feature type="region of interest" description="Disordered" evidence="1">
    <location>
        <begin position="1"/>
        <end position="73"/>
    </location>
</feature>
<dbReference type="Proteomes" id="UP000309174">
    <property type="component" value="Unassembled WGS sequence"/>
</dbReference>
<keyword evidence="3" id="KW-1185">Reference proteome</keyword>
<dbReference type="AlphaFoldDB" id="A0A5C4J8J7"/>
<name>A0A5C4J8J7_9ACTN</name>
<evidence type="ECO:0000313" key="3">
    <source>
        <dbReference type="Proteomes" id="UP000309174"/>
    </source>
</evidence>
<comment type="caution">
    <text evidence="2">The sequence shown here is derived from an EMBL/GenBank/DDBJ whole genome shotgun (WGS) entry which is preliminary data.</text>
</comment>
<proteinExistence type="predicted"/>
<dbReference type="EMBL" id="VCKW01000110">
    <property type="protein sequence ID" value="TMQ96229.1"/>
    <property type="molecule type" value="Genomic_DNA"/>
</dbReference>
<evidence type="ECO:0000313" key="2">
    <source>
        <dbReference type="EMBL" id="TMQ96229.1"/>
    </source>
</evidence>
<gene>
    <name evidence="2" type="ORF">ETD83_21495</name>
</gene>
<organism evidence="2 3">
    <name type="scientific">Actinomadura soli</name>
    <dbReference type="NCBI Taxonomy" id="2508997"/>
    <lineage>
        <taxon>Bacteria</taxon>
        <taxon>Bacillati</taxon>
        <taxon>Actinomycetota</taxon>
        <taxon>Actinomycetes</taxon>
        <taxon>Streptosporangiales</taxon>
        <taxon>Thermomonosporaceae</taxon>
        <taxon>Actinomadura</taxon>
    </lineage>
</organism>
<evidence type="ECO:0000256" key="1">
    <source>
        <dbReference type="SAM" id="MobiDB-lite"/>
    </source>
</evidence>